<feature type="compositionally biased region" description="Low complexity" evidence="9">
    <location>
        <begin position="60"/>
        <end position="74"/>
    </location>
</feature>
<gene>
    <name evidence="14" type="ORF">GSLYS_00016097001</name>
</gene>
<evidence type="ECO:0000256" key="2">
    <source>
        <dbReference type="ARBA" id="ARBA00022658"/>
    </source>
</evidence>
<keyword evidence="15" id="KW-1185">Reference proteome</keyword>
<dbReference type="GO" id="GO:0005886">
    <property type="term" value="C:plasma membrane"/>
    <property type="evidence" value="ECO:0007669"/>
    <property type="project" value="TreeGrafter"/>
</dbReference>
<keyword evidence="2 7" id="KW-0344">Guanine-nucleotide releasing factor</keyword>
<evidence type="ECO:0000259" key="11">
    <source>
        <dbReference type="PROSITE" id="PS50081"/>
    </source>
</evidence>
<evidence type="ECO:0000256" key="8">
    <source>
        <dbReference type="SAM" id="Coils"/>
    </source>
</evidence>
<dbReference type="GO" id="GO:0005509">
    <property type="term" value="F:calcium ion binding"/>
    <property type="evidence" value="ECO:0007669"/>
    <property type="project" value="InterPro"/>
</dbReference>
<comment type="similarity">
    <text evidence="1">Belongs to the RASGRP family.</text>
</comment>
<dbReference type="SUPFAM" id="SSF57889">
    <property type="entry name" value="Cysteine-rich domain"/>
    <property type="match status" value="1"/>
</dbReference>
<accession>A0AAV2I793</accession>
<feature type="region of interest" description="Disordered" evidence="9">
    <location>
        <begin position="1"/>
        <end position="88"/>
    </location>
</feature>
<dbReference type="EMBL" id="CAXITT010000491">
    <property type="protein sequence ID" value="CAL1542563.1"/>
    <property type="molecule type" value="Genomic_DNA"/>
</dbReference>
<dbReference type="InterPro" id="IPR036964">
    <property type="entry name" value="RASGEF_cat_dom_sf"/>
</dbReference>
<evidence type="ECO:0000259" key="10">
    <source>
        <dbReference type="PROSITE" id="PS50009"/>
    </source>
</evidence>
<dbReference type="PRINTS" id="PR00008">
    <property type="entry name" value="DAGPEDOMAIN"/>
</dbReference>
<dbReference type="InterPro" id="IPR002048">
    <property type="entry name" value="EF_hand_dom"/>
</dbReference>
<dbReference type="PROSITE" id="PS50222">
    <property type="entry name" value="EF_HAND_2"/>
    <property type="match status" value="2"/>
</dbReference>
<feature type="compositionally biased region" description="Polar residues" evidence="9">
    <location>
        <begin position="700"/>
        <end position="717"/>
    </location>
</feature>
<dbReference type="Pfam" id="PF13202">
    <property type="entry name" value="EF-hand_5"/>
    <property type="match status" value="2"/>
</dbReference>
<evidence type="ECO:0000256" key="9">
    <source>
        <dbReference type="SAM" id="MobiDB-lite"/>
    </source>
</evidence>
<name>A0AAV2I793_LYMST</name>
<dbReference type="PROSITE" id="PS50212">
    <property type="entry name" value="RASGEF_NTER"/>
    <property type="match status" value="1"/>
</dbReference>
<feature type="domain" description="Ras-GEF" evidence="10">
    <location>
        <begin position="272"/>
        <end position="504"/>
    </location>
</feature>
<dbReference type="InterPro" id="IPR023578">
    <property type="entry name" value="Ras_GEF_dom_sf"/>
</dbReference>
<dbReference type="InterPro" id="IPR018247">
    <property type="entry name" value="EF_Hand_1_Ca_BS"/>
</dbReference>
<evidence type="ECO:0000313" key="15">
    <source>
        <dbReference type="Proteomes" id="UP001497497"/>
    </source>
</evidence>
<sequence>MTSTRPSLMQDVDTPGPRPGPSPAATVVTPPPPPPTPTSSISPTPIPPTSSSPPPPPAPVATQQPQPSPHQQLPAAPPTPMGPPGLMEDEQRTVASVSGTVVAGAVVRAATPERLIQMCVESFTEKGLDKNQEEFVTVFFLMHQWFMTSEELAQAFIDLYPCCDETITCTMVACQHLPINRDCAIQTFKEMICQAVRYWIDKFPLHLDMDSKVTTAIRRLSSLLQAEGNYRLKELVDVSKVPSYDWMRNMSVRNTTCGKHVRKVSLVFNHLEPKELAAQLTYLEYKAFRRVHFSDYKNYAVTASLKDQPKLERSIALFNGLSQWVQCMVLSKTTPQQRADVICKFIDVSKHLRVLQNFNTLMAIVGGLSHSALARLSKTIACLPPESQKTLMDLTDLLSSNNNFSNYRKVYHQCTGFKIPILGVHLKDLISLHTALPDRVDGNLLNFRKMAQLAIILRELTRLQGQDNLPVDANMDLVNTLRLSLDLYHTEDEIYELSLAREPRGSLSSVSILPTTPTKPVVFADWLSGISPPDSDTINKHVHDMVEAVFKNYDHDKDGFISHEEFDSIAGNFPFIDSFCVLDADKDGMISKREMKTYFIRANSHALRNSFKHAFHETTYFKPTFCIHCTGLLWGLIKQGWKCKDCGINAHKHCKDLVVMECRSKGSKRTESMSNGVGPHDLTITAKRKISQRHQKRSSPSHTCQQSTQTEGVVLRRSSSLKVMNSSNNHNHHSHTHRDCTIMDGEYYEEQALLYERLLKAEEAREKLIEENSCLRSKLDLANDQISLLKSHIGNIRQNTIAFILEQMDALHMQRDTEV</sequence>
<dbReference type="GO" id="GO:0005085">
    <property type="term" value="F:guanyl-nucleotide exchange factor activity"/>
    <property type="evidence" value="ECO:0007669"/>
    <property type="project" value="UniProtKB-KW"/>
</dbReference>
<dbReference type="Proteomes" id="UP001497497">
    <property type="component" value="Unassembled WGS sequence"/>
</dbReference>
<dbReference type="PROSITE" id="PS50081">
    <property type="entry name" value="ZF_DAG_PE_2"/>
    <property type="match status" value="1"/>
</dbReference>
<keyword evidence="8" id="KW-0175">Coiled coil</keyword>
<dbReference type="SMART" id="SM00229">
    <property type="entry name" value="RasGEFN"/>
    <property type="match status" value="1"/>
</dbReference>
<evidence type="ECO:0000256" key="4">
    <source>
        <dbReference type="ARBA" id="ARBA00022771"/>
    </source>
</evidence>
<dbReference type="CDD" id="cd20808">
    <property type="entry name" value="C1_RASGRP"/>
    <property type="match status" value="1"/>
</dbReference>
<feature type="coiled-coil region" evidence="8">
    <location>
        <begin position="758"/>
        <end position="785"/>
    </location>
</feature>
<dbReference type="CDD" id="cd06224">
    <property type="entry name" value="REM"/>
    <property type="match status" value="1"/>
</dbReference>
<dbReference type="SMART" id="SM00054">
    <property type="entry name" value="EFh"/>
    <property type="match status" value="2"/>
</dbReference>
<dbReference type="PANTHER" id="PTHR23113:SF252">
    <property type="entry name" value="RAS GUANYL-RELEASING PROTEIN 3"/>
    <property type="match status" value="1"/>
</dbReference>
<dbReference type="Gene3D" id="1.20.870.10">
    <property type="entry name" value="Son of sevenless (SoS) protein Chain: S domain 1"/>
    <property type="match status" value="1"/>
</dbReference>
<dbReference type="SUPFAM" id="SSF48366">
    <property type="entry name" value="Ras GEF"/>
    <property type="match status" value="1"/>
</dbReference>
<dbReference type="PROSITE" id="PS00479">
    <property type="entry name" value="ZF_DAG_PE_1"/>
    <property type="match status" value="1"/>
</dbReference>
<feature type="compositionally biased region" description="Basic residues" evidence="9">
    <location>
        <begin position="688"/>
        <end position="699"/>
    </location>
</feature>
<dbReference type="Gene3D" id="1.10.840.10">
    <property type="entry name" value="Ras guanine-nucleotide exchange factors catalytic domain"/>
    <property type="match status" value="1"/>
</dbReference>
<evidence type="ECO:0008006" key="16">
    <source>
        <dbReference type="Google" id="ProtNLM"/>
    </source>
</evidence>
<evidence type="ECO:0000256" key="6">
    <source>
        <dbReference type="ARBA" id="ARBA00022837"/>
    </source>
</evidence>
<evidence type="ECO:0000259" key="13">
    <source>
        <dbReference type="PROSITE" id="PS50222"/>
    </source>
</evidence>
<organism evidence="14 15">
    <name type="scientific">Lymnaea stagnalis</name>
    <name type="common">Great pond snail</name>
    <name type="synonym">Helix stagnalis</name>
    <dbReference type="NCBI Taxonomy" id="6523"/>
    <lineage>
        <taxon>Eukaryota</taxon>
        <taxon>Metazoa</taxon>
        <taxon>Spiralia</taxon>
        <taxon>Lophotrochozoa</taxon>
        <taxon>Mollusca</taxon>
        <taxon>Gastropoda</taxon>
        <taxon>Heterobranchia</taxon>
        <taxon>Euthyneura</taxon>
        <taxon>Panpulmonata</taxon>
        <taxon>Hygrophila</taxon>
        <taxon>Lymnaeoidea</taxon>
        <taxon>Lymnaeidae</taxon>
        <taxon>Lymnaea</taxon>
    </lineage>
</organism>
<feature type="domain" description="N-terminal Ras-GEF" evidence="12">
    <location>
        <begin position="103"/>
        <end position="243"/>
    </location>
</feature>
<dbReference type="GO" id="GO:0007265">
    <property type="term" value="P:Ras protein signal transduction"/>
    <property type="evidence" value="ECO:0007669"/>
    <property type="project" value="TreeGrafter"/>
</dbReference>
<dbReference type="PROSITE" id="PS50009">
    <property type="entry name" value="RASGEF_CAT"/>
    <property type="match status" value="1"/>
</dbReference>
<evidence type="ECO:0000256" key="1">
    <source>
        <dbReference type="ARBA" id="ARBA00009566"/>
    </source>
</evidence>
<dbReference type="SMART" id="SM00109">
    <property type="entry name" value="C1"/>
    <property type="match status" value="1"/>
</dbReference>
<dbReference type="InterPro" id="IPR000651">
    <property type="entry name" value="Ras-like_Gua-exchang_fac_N"/>
</dbReference>
<dbReference type="InterPro" id="IPR002219">
    <property type="entry name" value="PKC_DAG/PE"/>
</dbReference>
<dbReference type="FunFam" id="1.10.840.10:FF:000003">
    <property type="entry name" value="Ras guanyl-releasing protein 3 isoform 1"/>
    <property type="match status" value="1"/>
</dbReference>
<dbReference type="AlphaFoldDB" id="A0AAV2I793"/>
<comment type="caution">
    <text evidence="14">The sequence shown here is derived from an EMBL/GenBank/DDBJ whole genome shotgun (WGS) entry which is preliminary data.</text>
</comment>
<dbReference type="InterPro" id="IPR019804">
    <property type="entry name" value="Ras_G-nucl-exch_fac_CS"/>
</dbReference>
<keyword evidence="6" id="KW-0106">Calcium</keyword>
<evidence type="ECO:0000256" key="3">
    <source>
        <dbReference type="ARBA" id="ARBA00022723"/>
    </source>
</evidence>
<feature type="region of interest" description="Disordered" evidence="9">
    <location>
        <begin position="688"/>
        <end position="717"/>
    </location>
</feature>
<feature type="domain" description="EF-hand" evidence="13">
    <location>
        <begin position="541"/>
        <end position="576"/>
    </location>
</feature>
<dbReference type="Pfam" id="PF00618">
    <property type="entry name" value="RasGEF_N"/>
    <property type="match status" value="1"/>
</dbReference>
<keyword evidence="5" id="KW-0862">Zinc</keyword>
<dbReference type="Gene3D" id="3.30.60.20">
    <property type="match status" value="1"/>
</dbReference>
<feature type="compositionally biased region" description="Pro residues" evidence="9">
    <location>
        <begin position="44"/>
        <end position="59"/>
    </location>
</feature>
<dbReference type="Pfam" id="PF00130">
    <property type="entry name" value="C1_1"/>
    <property type="match status" value="1"/>
</dbReference>
<dbReference type="CDD" id="cd00051">
    <property type="entry name" value="EFh"/>
    <property type="match status" value="1"/>
</dbReference>
<dbReference type="SMART" id="SM00147">
    <property type="entry name" value="RasGEF"/>
    <property type="match status" value="1"/>
</dbReference>
<dbReference type="InterPro" id="IPR046349">
    <property type="entry name" value="C1-like_sf"/>
</dbReference>
<keyword evidence="4" id="KW-0863">Zinc-finger</keyword>
<dbReference type="PANTHER" id="PTHR23113">
    <property type="entry name" value="GUANINE NUCLEOTIDE EXCHANGE FACTOR"/>
    <property type="match status" value="1"/>
</dbReference>
<evidence type="ECO:0000259" key="12">
    <source>
        <dbReference type="PROSITE" id="PS50212"/>
    </source>
</evidence>
<dbReference type="Gene3D" id="1.10.238.10">
    <property type="entry name" value="EF-hand"/>
    <property type="match status" value="1"/>
</dbReference>
<dbReference type="PROSITE" id="PS00720">
    <property type="entry name" value="RASGEF"/>
    <property type="match status" value="1"/>
</dbReference>
<dbReference type="SUPFAM" id="SSF47473">
    <property type="entry name" value="EF-hand"/>
    <property type="match status" value="1"/>
</dbReference>
<protein>
    <recommendedName>
        <fullName evidence="16">Ras guanyl-releasing protein 3</fullName>
    </recommendedName>
</protein>
<feature type="domain" description="EF-hand" evidence="13">
    <location>
        <begin position="579"/>
        <end position="605"/>
    </location>
</feature>
<evidence type="ECO:0000313" key="14">
    <source>
        <dbReference type="EMBL" id="CAL1542563.1"/>
    </source>
</evidence>
<keyword evidence="3" id="KW-0479">Metal-binding</keyword>
<dbReference type="GO" id="GO:0008270">
    <property type="term" value="F:zinc ion binding"/>
    <property type="evidence" value="ECO:0007669"/>
    <property type="project" value="UniProtKB-KW"/>
</dbReference>
<dbReference type="PROSITE" id="PS00018">
    <property type="entry name" value="EF_HAND_1"/>
    <property type="match status" value="2"/>
</dbReference>
<dbReference type="Pfam" id="PF00617">
    <property type="entry name" value="RasGEF"/>
    <property type="match status" value="1"/>
</dbReference>
<evidence type="ECO:0000256" key="5">
    <source>
        <dbReference type="ARBA" id="ARBA00022833"/>
    </source>
</evidence>
<dbReference type="InterPro" id="IPR011992">
    <property type="entry name" value="EF-hand-dom_pair"/>
</dbReference>
<dbReference type="InterPro" id="IPR008937">
    <property type="entry name" value="Ras-like_GEF"/>
</dbReference>
<evidence type="ECO:0000256" key="7">
    <source>
        <dbReference type="PROSITE-ProRule" id="PRU00168"/>
    </source>
</evidence>
<dbReference type="CDD" id="cd00155">
    <property type="entry name" value="RasGEF"/>
    <property type="match status" value="1"/>
</dbReference>
<dbReference type="InterPro" id="IPR001895">
    <property type="entry name" value="RASGEF_cat_dom"/>
</dbReference>
<dbReference type="InterPro" id="IPR020454">
    <property type="entry name" value="DAG/PE-bd"/>
</dbReference>
<feature type="domain" description="Phorbol-ester/DAG-type" evidence="11">
    <location>
        <begin position="612"/>
        <end position="662"/>
    </location>
</feature>
<reference evidence="14 15" key="1">
    <citation type="submission" date="2024-04" db="EMBL/GenBank/DDBJ databases">
        <authorList>
            <consortium name="Genoscope - CEA"/>
            <person name="William W."/>
        </authorList>
    </citation>
    <scope>NUCLEOTIDE SEQUENCE [LARGE SCALE GENOMIC DNA]</scope>
</reference>
<proteinExistence type="inferred from homology"/>